<dbReference type="PANTHER" id="PTHR40278">
    <property type="entry name" value="DNA UTILIZATION PROTEIN HOFN"/>
    <property type="match status" value="1"/>
</dbReference>
<evidence type="ECO:0000256" key="1">
    <source>
        <dbReference type="SAM" id="Phobius"/>
    </source>
</evidence>
<keyword evidence="1" id="KW-0472">Membrane</keyword>
<keyword evidence="1" id="KW-1133">Transmembrane helix</keyword>
<dbReference type="PANTHER" id="PTHR40278:SF1">
    <property type="entry name" value="DNA UTILIZATION PROTEIN HOFN"/>
    <property type="match status" value="1"/>
</dbReference>
<evidence type="ECO:0000313" key="2">
    <source>
        <dbReference type="EMBL" id="GAH90128.1"/>
    </source>
</evidence>
<reference evidence="2" key="1">
    <citation type="journal article" date="2014" name="Front. Microbiol.">
        <title>High frequency of phylogenetically diverse reductive dehalogenase-homologous genes in deep subseafloor sedimentary metagenomes.</title>
        <authorList>
            <person name="Kawai M."/>
            <person name="Futagami T."/>
            <person name="Toyoda A."/>
            <person name="Takaki Y."/>
            <person name="Nishi S."/>
            <person name="Hori S."/>
            <person name="Arai W."/>
            <person name="Tsubouchi T."/>
            <person name="Morono Y."/>
            <person name="Uchiyama I."/>
            <person name="Ito T."/>
            <person name="Fujiyama A."/>
            <person name="Inagaki F."/>
            <person name="Takami H."/>
        </authorList>
    </citation>
    <scope>NUCLEOTIDE SEQUENCE</scope>
    <source>
        <strain evidence="2">Expedition CK06-06</strain>
    </source>
</reference>
<accession>X1L7J2</accession>
<name>X1L7J2_9ZZZZ</name>
<keyword evidence="1" id="KW-0812">Transmembrane</keyword>
<proteinExistence type="predicted"/>
<gene>
    <name evidence="2" type="ORF">S06H3_02779</name>
</gene>
<dbReference type="EMBL" id="BARV01000841">
    <property type="protein sequence ID" value="GAH90128.1"/>
    <property type="molecule type" value="Genomic_DNA"/>
</dbReference>
<organism evidence="2">
    <name type="scientific">marine sediment metagenome</name>
    <dbReference type="NCBI Taxonomy" id="412755"/>
    <lineage>
        <taxon>unclassified sequences</taxon>
        <taxon>metagenomes</taxon>
        <taxon>ecological metagenomes</taxon>
    </lineage>
</organism>
<evidence type="ECO:0008006" key="3">
    <source>
        <dbReference type="Google" id="ProtNLM"/>
    </source>
</evidence>
<dbReference type="AlphaFoldDB" id="X1L7J2"/>
<sequence length="183" mass="21241">MINLLPLTEKENLLLDKKKRIIIILWALVLFFLVCLILILFSIKIYLRGQVESQKAFLVEAEKEFEQSEIQDLRKKISSVNLTLTKLNSFYQQKIYFSQILEKISQTLPSEAYLNNLSAVFSSDEEKGSVRVSLSGFVPTRETLFEFKKSLEKESNFKEISFPPANWVEPTDINFFASFKVNI</sequence>
<dbReference type="InterPro" id="IPR052534">
    <property type="entry name" value="Extracell_DNA_Util/SecSys_Comp"/>
</dbReference>
<feature type="transmembrane region" description="Helical" evidence="1">
    <location>
        <begin position="21"/>
        <end position="47"/>
    </location>
</feature>
<protein>
    <recommendedName>
        <fullName evidence="3">PilN domain-containing protein</fullName>
    </recommendedName>
</protein>
<comment type="caution">
    <text evidence="2">The sequence shown here is derived from an EMBL/GenBank/DDBJ whole genome shotgun (WGS) entry which is preliminary data.</text>
</comment>